<evidence type="ECO:0008006" key="3">
    <source>
        <dbReference type="Google" id="ProtNLM"/>
    </source>
</evidence>
<evidence type="ECO:0000313" key="1">
    <source>
        <dbReference type="EMBL" id="MBP2329522.1"/>
    </source>
</evidence>
<dbReference type="Pfam" id="PF05721">
    <property type="entry name" value="PhyH"/>
    <property type="match status" value="1"/>
</dbReference>
<keyword evidence="2" id="KW-1185">Reference proteome</keyword>
<evidence type="ECO:0000313" key="2">
    <source>
        <dbReference type="Proteomes" id="UP001519332"/>
    </source>
</evidence>
<organism evidence="1 2">
    <name type="scientific">Kibdelosporangium banguiense</name>
    <dbReference type="NCBI Taxonomy" id="1365924"/>
    <lineage>
        <taxon>Bacteria</taxon>
        <taxon>Bacillati</taxon>
        <taxon>Actinomycetota</taxon>
        <taxon>Actinomycetes</taxon>
        <taxon>Pseudonocardiales</taxon>
        <taxon>Pseudonocardiaceae</taxon>
        <taxon>Kibdelosporangium</taxon>
    </lineage>
</organism>
<sequence>MTTSNQQESSRAVFERDGFLLMKDVLSRAEVTELETEIDRELAAAFGEQLLHTPKLRAIDGHYLPLLRPGCVFSRRLVEDPRLVGTAQLLMGDHVFLDPVSAGAVSFYGEASWHRDADLDVPGIKFVSYLDILRPGAGALHLARGSHRASRVTLDGRSDGFDLEAQEKVVVGMRPGDILAFDLRTWHANPHSVRRRQWTAVYLRMPRDEPERQAITAWLAEGESYETVEPLPDGIRWLDPEWVNDPGASATKLEWLSDLARLGRTLPR</sequence>
<reference evidence="1 2" key="1">
    <citation type="submission" date="2021-03" db="EMBL/GenBank/DDBJ databases">
        <title>Sequencing the genomes of 1000 actinobacteria strains.</title>
        <authorList>
            <person name="Klenk H.-P."/>
        </authorList>
    </citation>
    <scope>NUCLEOTIDE SEQUENCE [LARGE SCALE GENOMIC DNA]</scope>
    <source>
        <strain evidence="1 2">DSM 46670</strain>
    </source>
</reference>
<name>A0ABS4TYP0_9PSEU</name>
<dbReference type="InterPro" id="IPR008775">
    <property type="entry name" value="Phytyl_CoA_dOase-like"/>
</dbReference>
<proteinExistence type="predicted"/>
<dbReference type="RefSeq" id="WP_209646288.1">
    <property type="nucleotide sequence ID" value="NZ_JAGINW010000001.1"/>
</dbReference>
<dbReference type="SUPFAM" id="SSF51197">
    <property type="entry name" value="Clavaminate synthase-like"/>
    <property type="match status" value="1"/>
</dbReference>
<dbReference type="Proteomes" id="UP001519332">
    <property type="component" value="Unassembled WGS sequence"/>
</dbReference>
<accession>A0ABS4TYP0</accession>
<comment type="caution">
    <text evidence="1">The sequence shown here is derived from an EMBL/GenBank/DDBJ whole genome shotgun (WGS) entry which is preliminary data.</text>
</comment>
<protein>
    <recommendedName>
        <fullName evidence="3">Phytanoyl-CoA dioxygenase</fullName>
    </recommendedName>
</protein>
<gene>
    <name evidence="1" type="ORF">JOF56_009907</name>
</gene>
<dbReference type="EMBL" id="JAGINW010000001">
    <property type="protein sequence ID" value="MBP2329522.1"/>
    <property type="molecule type" value="Genomic_DNA"/>
</dbReference>
<dbReference type="Gene3D" id="2.60.120.620">
    <property type="entry name" value="q2cbj1_9rhob like domain"/>
    <property type="match status" value="1"/>
</dbReference>